<dbReference type="Proteomes" id="UP000232688">
    <property type="component" value="Unassembled WGS sequence"/>
</dbReference>
<evidence type="ECO:0000313" key="3">
    <source>
        <dbReference type="Proteomes" id="UP000232688"/>
    </source>
</evidence>
<sequence>NTEYSTNNWIRAVELFRAKNNYEKKLEEISETKVLDSQLAQFLAAMKQQNGNEYSISSIKAAVSAIYCYFQSYQIAIYMITKYISNSGKFIQGKLNI</sequence>
<evidence type="ECO:0000313" key="4">
    <source>
        <dbReference type="Proteomes" id="UP000232722"/>
    </source>
</evidence>
<proteinExistence type="predicted"/>
<dbReference type="Proteomes" id="UP000232722">
    <property type="component" value="Unassembled WGS sequence"/>
</dbReference>
<reference evidence="1 4" key="2">
    <citation type="submission" date="2017-09" db="EMBL/GenBank/DDBJ databases">
        <title>Extensive intraspecific genome diversity in a model arbuscular mycorrhizal fungus.</title>
        <authorList>
            <person name="Chen E.C."/>
            <person name="Morin E."/>
            <person name="Beaudet D."/>
            <person name="Noel J."/>
            <person name="Ndikumana S."/>
            <person name="Charron P."/>
            <person name="St-Onge C."/>
            <person name="Giorgi J."/>
            <person name="Grigoriev I.V."/>
            <person name="Roux C."/>
            <person name="Martin F.M."/>
            <person name="Corradi N."/>
        </authorList>
    </citation>
    <scope>NUCLEOTIDE SEQUENCE [LARGE SCALE GENOMIC DNA]</scope>
    <source>
        <strain evidence="1 4">A5</strain>
    </source>
</reference>
<reference evidence="1 4" key="1">
    <citation type="submission" date="2016-04" db="EMBL/GenBank/DDBJ databases">
        <title>Genome analyses suggest a sexual origin of heterokaryosis in a supposedly ancient asexual fungus.</title>
        <authorList>
            <person name="Ropars J."/>
            <person name="Sedzielewska K."/>
            <person name="Noel J."/>
            <person name="Charron P."/>
            <person name="Farinelli L."/>
            <person name="Marton T."/>
            <person name="Kruger M."/>
            <person name="Pelin A."/>
            <person name="Brachmann A."/>
            <person name="Corradi N."/>
        </authorList>
    </citation>
    <scope>NUCLEOTIDE SEQUENCE [LARGE SCALE GENOMIC DNA]</scope>
    <source>
        <strain evidence="1 4">A5</strain>
    </source>
</reference>
<evidence type="ECO:0000313" key="1">
    <source>
        <dbReference type="EMBL" id="PKB99754.1"/>
    </source>
</evidence>
<gene>
    <name evidence="2" type="ORF">RhiirA1_480647</name>
    <name evidence="1" type="ORF">RhiirA5_429211</name>
</gene>
<accession>A0A2N0QP25</accession>
<dbReference type="AlphaFoldDB" id="A0A2N0QP25"/>
<dbReference type="EMBL" id="LLXJ01002083">
    <property type="protein sequence ID" value="PKB99754.1"/>
    <property type="molecule type" value="Genomic_DNA"/>
</dbReference>
<comment type="caution">
    <text evidence="2">The sequence shown here is derived from an EMBL/GenBank/DDBJ whole genome shotgun (WGS) entry which is preliminary data.</text>
</comment>
<reference evidence="2 3" key="3">
    <citation type="submission" date="2017-10" db="EMBL/GenBank/DDBJ databases">
        <title>Extensive intraspecific genome diversity in a model arbuscular mycorrhizal fungus.</title>
        <authorList>
            <person name="Chen E.C.H."/>
            <person name="Morin E."/>
            <person name="Baudet D."/>
            <person name="Noel J."/>
            <person name="Ndikumana S."/>
            <person name="Charron P."/>
            <person name="St-Onge C."/>
            <person name="Giorgi J."/>
            <person name="Grigoriev I.V."/>
            <person name="Roux C."/>
            <person name="Martin F.M."/>
            <person name="Corradi N."/>
        </authorList>
    </citation>
    <scope>NUCLEOTIDE SEQUENCE [LARGE SCALE GENOMIC DNA]</scope>
    <source>
        <strain evidence="2 3">A1</strain>
    </source>
</reference>
<dbReference type="EMBL" id="LLXH01005114">
    <property type="protein sequence ID" value="PKC52804.1"/>
    <property type="molecule type" value="Genomic_DNA"/>
</dbReference>
<protein>
    <submittedName>
        <fullName evidence="2">Uncharacterized protein</fullName>
    </submittedName>
</protein>
<feature type="non-terminal residue" evidence="2">
    <location>
        <position position="1"/>
    </location>
</feature>
<reference evidence="2 3" key="4">
    <citation type="submission" date="2017-10" db="EMBL/GenBank/DDBJ databases">
        <title>Genome analyses suggest a sexual origin of heterokaryosis in a supposedly ancient asexual fungus.</title>
        <authorList>
            <person name="Corradi N."/>
            <person name="Sedzielewska K."/>
            <person name="Noel J."/>
            <person name="Charron P."/>
            <person name="Farinelli L."/>
            <person name="Marton T."/>
            <person name="Kruger M."/>
            <person name="Pelin A."/>
            <person name="Brachmann A."/>
            <person name="Corradi N."/>
        </authorList>
    </citation>
    <scope>NUCLEOTIDE SEQUENCE [LARGE SCALE GENOMIC DNA]</scope>
    <source>
        <strain evidence="2 3">A1</strain>
    </source>
</reference>
<organism evidence="2 3">
    <name type="scientific">Rhizophagus irregularis</name>
    <dbReference type="NCBI Taxonomy" id="588596"/>
    <lineage>
        <taxon>Eukaryota</taxon>
        <taxon>Fungi</taxon>
        <taxon>Fungi incertae sedis</taxon>
        <taxon>Mucoromycota</taxon>
        <taxon>Glomeromycotina</taxon>
        <taxon>Glomeromycetes</taxon>
        <taxon>Glomerales</taxon>
        <taxon>Glomeraceae</taxon>
        <taxon>Rhizophagus</taxon>
    </lineage>
</organism>
<evidence type="ECO:0000313" key="2">
    <source>
        <dbReference type="EMBL" id="PKC52804.1"/>
    </source>
</evidence>
<dbReference type="VEuPathDB" id="FungiDB:RhiirA1_480647"/>
<name>A0A2N0QP25_9GLOM</name>